<feature type="transmembrane region" description="Helical" evidence="2">
    <location>
        <begin position="282"/>
        <end position="307"/>
    </location>
</feature>
<feature type="transmembrane region" description="Helical" evidence="2">
    <location>
        <begin position="327"/>
        <end position="355"/>
    </location>
</feature>
<proteinExistence type="predicted"/>
<keyword evidence="2" id="KW-0812">Transmembrane</keyword>
<reference evidence="3" key="1">
    <citation type="journal article" date="2021" name="Sci. Rep.">
        <title>Diploid genomic architecture of Nitzschia inconspicua, an elite biomass production diatom.</title>
        <authorList>
            <person name="Oliver A."/>
            <person name="Podell S."/>
            <person name="Pinowska A."/>
            <person name="Traller J.C."/>
            <person name="Smith S.R."/>
            <person name="McClure R."/>
            <person name="Beliaev A."/>
            <person name="Bohutskyi P."/>
            <person name="Hill E.A."/>
            <person name="Rabines A."/>
            <person name="Zheng H."/>
            <person name="Allen L.Z."/>
            <person name="Kuo A."/>
            <person name="Grigoriev I.V."/>
            <person name="Allen A.E."/>
            <person name="Hazlebeck D."/>
            <person name="Allen E.E."/>
        </authorList>
    </citation>
    <scope>NUCLEOTIDE SEQUENCE</scope>
    <source>
        <strain evidence="3">Hildebrandi</strain>
    </source>
</reference>
<evidence type="ECO:0000256" key="1">
    <source>
        <dbReference type="SAM" id="MobiDB-lite"/>
    </source>
</evidence>
<feature type="compositionally biased region" description="Polar residues" evidence="1">
    <location>
        <begin position="44"/>
        <end position="58"/>
    </location>
</feature>
<feature type="compositionally biased region" description="Polar residues" evidence="1">
    <location>
        <begin position="734"/>
        <end position="746"/>
    </location>
</feature>
<dbReference type="OrthoDB" id="53958at2759"/>
<dbReference type="EMBL" id="JAGRRH010000020">
    <property type="protein sequence ID" value="KAG7347842.1"/>
    <property type="molecule type" value="Genomic_DNA"/>
</dbReference>
<feature type="region of interest" description="Disordered" evidence="1">
    <location>
        <begin position="876"/>
        <end position="915"/>
    </location>
</feature>
<evidence type="ECO:0000313" key="3">
    <source>
        <dbReference type="EMBL" id="KAG7347842.1"/>
    </source>
</evidence>
<evidence type="ECO:0000256" key="2">
    <source>
        <dbReference type="SAM" id="Phobius"/>
    </source>
</evidence>
<keyword evidence="4" id="KW-1185">Reference proteome</keyword>
<name>A0A9K3KQW2_9STRA</name>
<feature type="transmembrane region" description="Helical" evidence="2">
    <location>
        <begin position="189"/>
        <end position="208"/>
    </location>
</feature>
<feature type="region of interest" description="Disordered" evidence="1">
    <location>
        <begin position="474"/>
        <end position="493"/>
    </location>
</feature>
<feature type="region of interest" description="Disordered" evidence="1">
    <location>
        <begin position="715"/>
        <end position="760"/>
    </location>
</feature>
<feature type="compositionally biased region" description="Basic and acidic residues" evidence="1">
    <location>
        <begin position="721"/>
        <end position="733"/>
    </location>
</feature>
<feature type="compositionally biased region" description="Basic and acidic residues" evidence="1">
    <location>
        <begin position="976"/>
        <end position="986"/>
    </location>
</feature>
<dbReference type="AlphaFoldDB" id="A0A9K3KQW2"/>
<keyword evidence="2" id="KW-0472">Membrane</keyword>
<sequence length="1123" mass="126810">MASTSLDVPFADDSSLPEHHSAMVPKDDNFDEEDNQAPYVAMESENNVNTPPRTVNSTSEHDEYVSLNISRESDEDKEKSVYHKTTKQLAKAYAAIMKEEAALTKTIAEIRLPGPIPESGMRDIEQTLMGDYKDNYYQEKGALFWMPEAGAFEERLKRSKVDNLNLDSTARRYRFLVPFIIKAELSPGLAFAESMLTWIHFLTLLSLLFSGSSIVASIVGGFSLFVSLTITQFWYGLSRYPSVWNNMVPRGLKGSKLDENFAEIRDICSYFCNGHNRTKPQLGAFIISLPFTFLYHFNAFLTTFAYYSSGVRKIGSTLPPPIPLSIFVTNTMMVCLWFIGGKVGLILTTATAIFNQNFYNSLLFKRSLKDFLLSFVFGNILVIQEKHPERIGSMVNGDEDGVATQKQLPSGIDVQEGKEVRSSPSLLEKEVSENDAPEVEKKKTNEADVFSLSSSANSLVEKEKESRDRLLVPVKDDGSPVESDIESNESRPMNLDSFSRHQLQYLANINAASSEEEDMAEKERHVLEPNSRSVMHALPNHKSGGVRYSNTRETDLNEFLNPSDIHLDIENHPGTLAFRNIINDAIAKFPMKTYTFRKHHWIMRKLHGRYFFIREGGKRRRRLGRAEIKKQCKMFHDKQTLLRSEIAGILCDLKDLRKNHTTSKSNSDHSRNSNAIPFEINEKLSGVLKKDSFHDRMDRRYVVNDSNVHSKHILETASTAKDSHVDSHVESSKESTISTLTQSNGGFTPEKSGARSTPWIRGPADELKELNETALGGESSNLRNAINGVLEYTSWLENLNPLRESTVNYNERTDTKVQTELEDDDLLAKRQQSGILTEGTGGANTGGVDRVKDPYWHTFVEEPPRQRNFILSRFPKKETSRRELHTKERSEGGELPPSTIQWDKNPHRNVAGNGNVHPNERVRIFPLWRLALKKNKAIEASSKGTIPYHSESPRAPSFWRKKRNNEVNFDAKREKSLTPARKKDLPRPAFPGVSPGLVERLDEGNREGVFPRSVRKSALPKSQCKSVIEERQDNPMMSLSPQFDELLDTIDDSFLRQWEGESLSMKDTASGGSSRYQGTNPYVKAPVIESLGYCTGNECGAFRACALPNASTDIDDDIYEHNE</sequence>
<gene>
    <name evidence="3" type="ORF">IV203_016547</name>
</gene>
<feature type="compositionally biased region" description="Basic and acidic residues" evidence="1">
    <location>
        <begin position="71"/>
        <end position="81"/>
    </location>
</feature>
<keyword evidence="2" id="KW-1133">Transmembrane helix</keyword>
<reference evidence="3" key="2">
    <citation type="submission" date="2021-04" db="EMBL/GenBank/DDBJ databases">
        <authorList>
            <person name="Podell S."/>
        </authorList>
    </citation>
    <scope>NUCLEOTIDE SEQUENCE</scope>
    <source>
        <strain evidence="3">Hildebrandi</strain>
    </source>
</reference>
<accession>A0A9K3KQW2</accession>
<feature type="region of interest" description="Disordered" evidence="1">
    <location>
        <begin position="1"/>
        <end position="81"/>
    </location>
</feature>
<feature type="region of interest" description="Disordered" evidence="1">
    <location>
        <begin position="418"/>
        <end position="445"/>
    </location>
</feature>
<comment type="caution">
    <text evidence="3">The sequence shown here is derived from an EMBL/GenBank/DDBJ whole genome shotgun (WGS) entry which is preliminary data.</text>
</comment>
<evidence type="ECO:0000313" key="4">
    <source>
        <dbReference type="Proteomes" id="UP000693970"/>
    </source>
</evidence>
<organism evidence="3 4">
    <name type="scientific">Nitzschia inconspicua</name>
    <dbReference type="NCBI Taxonomy" id="303405"/>
    <lineage>
        <taxon>Eukaryota</taxon>
        <taxon>Sar</taxon>
        <taxon>Stramenopiles</taxon>
        <taxon>Ochrophyta</taxon>
        <taxon>Bacillariophyta</taxon>
        <taxon>Bacillariophyceae</taxon>
        <taxon>Bacillariophycidae</taxon>
        <taxon>Bacillariales</taxon>
        <taxon>Bacillariaceae</taxon>
        <taxon>Nitzschia</taxon>
    </lineage>
</organism>
<feature type="compositionally biased region" description="Basic and acidic residues" evidence="1">
    <location>
        <begin position="16"/>
        <end position="28"/>
    </location>
</feature>
<feature type="transmembrane region" description="Helical" evidence="2">
    <location>
        <begin position="214"/>
        <end position="237"/>
    </location>
</feature>
<feature type="region of interest" description="Disordered" evidence="1">
    <location>
        <begin position="976"/>
        <end position="998"/>
    </location>
</feature>
<protein>
    <submittedName>
        <fullName evidence="3">Uncharacterized protein</fullName>
    </submittedName>
</protein>
<feature type="compositionally biased region" description="Basic and acidic residues" evidence="1">
    <location>
        <begin position="876"/>
        <end position="892"/>
    </location>
</feature>
<dbReference type="Proteomes" id="UP000693970">
    <property type="component" value="Unassembled WGS sequence"/>
</dbReference>